<evidence type="ECO:0000313" key="2">
    <source>
        <dbReference type="Proteomes" id="UP000431485"/>
    </source>
</evidence>
<accession>A0A7X2RUY1</accession>
<dbReference type="Proteomes" id="UP000431485">
    <property type="component" value="Unassembled WGS sequence"/>
</dbReference>
<keyword evidence="2" id="KW-1185">Reference proteome</keyword>
<proteinExistence type="predicted"/>
<dbReference type="OrthoDB" id="7004551at2"/>
<protein>
    <submittedName>
        <fullName evidence="1">Uncharacterized protein</fullName>
    </submittedName>
</protein>
<evidence type="ECO:0000313" key="1">
    <source>
        <dbReference type="EMBL" id="MTD19715.1"/>
    </source>
</evidence>
<dbReference type="EMBL" id="WLYI01000013">
    <property type="protein sequence ID" value="MTD19715.1"/>
    <property type="molecule type" value="Genomic_DNA"/>
</dbReference>
<dbReference type="AlphaFoldDB" id="A0A7X2RUY1"/>
<dbReference type="RefSeq" id="WP_154743411.1">
    <property type="nucleotide sequence ID" value="NZ_JBHSTG010000051.1"/>
</dbReference>
<sequence length="101" mass="11533">MTNRVANNAILQPFSVLRKVGFSSRWMQRFELHRTQQKRLNRVVVVMQWADGTWCALSVPSEAPRAVIVDEGQQIDAYEDARSCLDGDFLPLLSLLWEANA</sequence>
<gene>
    <name evidence="1" type="ORF">GIR22_11335</name>
</gene>
<comment type="caution">
    <text evidence="1">The sequence shown here is derived from an EMBL/GenBank/DDBJ whole genome shotgun (WGS) entry which is preliminary data.</text>
</comment>
<organism evidence="1 2">
    <name type="scientific">Pseudomonas karstica</name>
    <dbReference type="NCBI Taxonomy" id="1055468"/>
    <lineage>
        <taxon>Bacteria</taxon>
        <taxon>Pseudomonadati</taxon>
        <taxon>Pseudomonadota</taxon>
        <taxon>Gammaproteobacteria</taxon>
        <taxon>Pseudomonadales</taxon>
        <taxon>Pseudomonadaceae</taxon>
        <taxon>Pseudomonas</taxon>
    </lineage>
</organism>
<reference evidence="1 2" key="1">
    <citation type="submission" date="2019-11" db="EMBL/GenBank/DDBJ databases">
        <title>Pseudmonas karstica sp. nov. and Pseudomonas spelaei sp. nov. from caves.</title>
        <authorList>
            <person name="Zeman M."/>
        </authorList>
    </citation>
    <scope>NUCLEOTIDE SEQUENCE [LARGE SCALE GENOMIC DNA]</scope>
    <source>
        <strain evidence="1 2">CCM 7891</strain>
    </source>
</reference>
<name>A0A7X2RUY1_9PSED</name>